<name>A0ABY6KCU0_9ARAC</name>
<keyword evidence="5" id="KW-1185">Reference proteome</keyword>
<comment type="subcellular location">
    <subcellularLocation>
        <location evidence="1">Nucleus</location>
    </subcellularLocation>
</comment>
<dbReference type="SUPFAM" id="SSF46689">
    <property type="entry name" value="Homeodomain-like"/>
    <property type="match status" value="1"/>
</dbReference>
<dbReference type="Gene3D" id="1.10.10.60">
    <property type="entry name" value="Homeodomain-like"/>
    <property type="match status" value="1"/>
</dbReference>
<feature type="region of interest" description="Disordered" evidence="2">
    <location>
        <begin position="1"/>
        <end position="38"/>
    </location>
</feature>
<evidence type="ECO:0000313" key="4">
    <source>
        <dbReference type="EMBL" id="UYV65668.1"/>
    </source>
</evidence>
<evidence type="ECO:0000256" key="1">
    <source>
        <dbReference type="ARBA" id="ARBA00004123"/>
    </source>
</evidence>
<dbReference type="PANTHER" id="PTHR19303:SF16">
    <property type="entry name" value="JERKY PROTEIN HOMOLOG-LIKE"/>
    <property type="match status" value="1"/>
</dbReference>
<dbReference type="InterPro" id="IPR036388">
    <property type="entry name" value="WH-like_DNA-bd_sf"/>
</dbReference>
<evidence type="ECO:0000313" key="5">
    <source>
        <dbReference type="Proteomes" id="UP001235939"/>
    </source>
</evidence>
<dbReference type="InterPro" id="IPR007889">
    <property type="entry name" value="HTH_Psq"/>
</dbReference>
<organism evidence="4 5">
    <name type="scientific">Cordylochernes scorpioides</name>
    <dbReference type="NCBI Taxonomy" id="51811"/>
    <lineage>
        <taxon>Eukaryota</taxon>
        <taxon>Metazoa</taxon>
        <taxon>Ecdysozoa</taxon>
        <taxon>Arthropoda</taxon>
        <taxon>Chelicerata</taxon>
        <taxon>Arachnida</taxon>
        <taxon>Pseudoscorpiones</taxon>
        <taxon>Cheliferoidea</taxon>
        <taxon>Chernetidae</taxon>
        <taxon>Cordylochernes</taxon>
    </lineage>
</organism>
<dbReference type="Gene3D" id="1.10.10.10">
    <property type="entry name" value="Winged helix-like DNA-binding domain superfamily/Winged helix DNA-binding domain"/>
    <property type="match status" value="1"/>
</dbReference>
<dbReference type="Proteomes" id="UP001235939">
    <property type="component" value="Chromosome 03"/>
</dbReference>
<dbReference type="EMBL" id="CP092865">
    <property type="protein sequence ID" value="UYV65668.1"/>
    <property type="molecule type" value="Genomic_DNA"/>
</dbReference>
<protein>
    <recommendedName>
        <fullName evidence="3">HTH psq-type domain-containing protein</fullName>
    </recommendedName>
</protein>
<reference evidence="4 5" key="1">
    <citation type="submission" date="2022-01" db="EMBL/GenBank/DDBJ databases">
        <title>A chromosomal length assembly of Cordylochernes scorpioides.</title>
        <authorList>
            <person name="Zeh D."/>
            <person name="Zeh J."/>
        </authorList>
    </citation>
    <scope>NUCLEOTIDE SEQUENCE [LARGE SCALE GENOMIC DNA]</scope>
    <source>
        <strain evidence="4">IN4F17</strain>
        <tissue evidence="4">Whole Body</tissue>
    </source>
</reference>
<evidence type="ECO:0000256" key="2">
    <source>
        <dbReference type="SAM" id="MobiDB-lite"/>
    </source>
</evidence>
<dbReference type="PANTHER" id="PTHR19303">
    <property type="entry name" value="TRANSPOSON"/>
    <property type="match status" value="1"/>
</dbReference>
<gene>
    <name evidence="4" type="ORF">LAZ67_3005031</name>
</gene>
<evidence type="ECO:0000259" key="3">
    <source>
        <dbReference type="Pfam" id="PF04218"/>
    </source>
</evidence>
<proteinExistence type="predicted"/>
<dbReference type="InterPro" id="IPR009057">
    <property type="entry name" value="Homeodomain-like_sf"/>
</dbReference>
<dbReference type="Pfam" id="PF04218">
    <property type="entry name" value="CENP-B_N"/>
    <property type="match status" value="1"/>
</dbReference>
<dbReference type="InterPro" id="IPR050863">
    <property type="entry name" value="CenT-Element_Derived"/>
</dbReference>
<feature type="domain" description="HTH psq-type" evidence="3">
    <location>
        <begin position="57"/>
        <end position="103"/>
    </location>
</feature>
<accession>A0ABY6KCU0</accession>
<sequence>MNVPKKSIDYPNTDYRNIGYPKDNAKPKPPKPKSNIAGFPAGTWRQAPLILPTMFSKRKRVFLNFTDKLKIVEQLKNGDSGPSLARKYGVENATLTDIKKNSDASTNYASALNIEDISLYRKVMRMAENKDSDPAVYTWFMQLSSQEQPISGPLICEKALEMNEKLLLPKMPTKSLVSKNEMSSPGYKASKSCITAMVCGNINGTHRLPLLEVCKSAVLQRNKNISCYLQKIYIPRGWIQRFL</sequence>